<evidence type="ECO:0000313" key="7">
    <source>
        <dbReference type="Proteomes" id="UP000570514"/>
    </source>
</evidence>
<dbReference type="EC" id="2.7.11.32" evidence="5"/>
<protein>
    <recommendedName>
        <fullName evidence="5">Putative pyruvate, phosphate dikinase regulatory protein</fullName>
        <shortName evidence="5">PPDK regulatory protein</shortName>
        <ecNumber evidence="5">2.7.11.32</ecNumber>
        <ecNumber evidence="5">2.7.4.27</ecNumber>
    </recommendedName>
</protein>
<dbReference type="HAMAP" id="MF_00921">
    <property type="entry name" value="PDRP"/>
    <property type="match status" value="1"/>
</dbReference>
<evidence type="ECO:0000256" key="4">
    <source>
        <dbReference type="ARBA" id="ARBA00022777"/>
    </source>
</evidence>
<evidence type="ECO:0000256" key="1">
    <source>
        <dbReference type="ARBA" id="ARBA00022527"/>
    </source>
</evidence>
<comment type="catalytic activity">
    <reaction evidence="5">
        <text>N(tele)-phospho-L-histidyl/O-phospho-L-threonyl-[pyruvate, phosphate dikinase] + phosphate + H(+) = N(tele)-phospho-L-histidyl/L-threonyl-[pyruvate, phosphate dikinase] + diphosphate</text>
        <dbReference type="Rhea" id="RHEA:43696"/>
        <dbReference type="Rhea" id="RHEA-COMP:10650"/>
        <dbReference type="Rhea" id="RHEA-COMP:10651"/>
        <dbReference type="ChEBI" id="CHEBI:15378"/>
        <dbReference type="ChEBI" id="CHEBI:30013"/>
        <dbReference type="ChEBI" id="CHEBI:33019"/>
        <dbReference type="ChEBI" id="CHEBI:43474"/>
        <dbReference type="ChEBI" id="CHEBI:61977"/>
        <dbReference type="ChEBI" id="CHEBI:83586"/>
        <dbReference type="EC" id="2.7.4.27"/>
    </reaction>
</comment>
<accession>A0A846MY65</accession>
<comment type="caution">
    <text evidence="6">The sequence shown here is derived from an EMBL/GenBank/DDBJ whole genome shotgun (WGS) entry which is preliminary data.</text>
</comment>
<comment type="function">
    <text evidence="5">Bifunctional serine/threonine kinase and phosphorylase involved in the regulation of the pyruvate, phosphate dikinase (PPDK) by catalyzing its phosphorylation/dephosphorylation.</text>
</comment>
<organism evidence="6 7">
    <name type="scientific">Rhizomicrobium palustre</name>
    <dbReference type="NCBI Taxonomy" id="189966"/>
    <lineage>
        <taxon>Bacteria</taxon>
        <taxon>Pseudomonadati</taxon>
        <taxon>Pseudomonadota</taxon>
        <taxon>Alphaproteobacteria</taxon>
        <taxon>Micropepsales</taxon>
        <taxon>Micropepsaceae</taxon>
        <taxon>Rhizomicrobium</taxon>
    </lineage>
</organism>
<sequence>MNGPFHVHLLSDATGETLHSVAKATLAQFDSVAVQEHAYTLVRSERQLQRALERIRENPGVVLFTVVNQPLRDELVAQLSLMGMPNYDVMEGPVSLLQRFFDVPKSYKTGGQHEVDQKYLQRMEALNYTIEHDDGSNLSLEEAEVILVGASRTSKTPTCVYLAIRGVRAANVPLVLGLEPPPELLTFSKPLIVGLWAAPEKLVLIRRNRLVTMGVEEDTDYVSLEKVRQEVMTTRRLYDREGWPSIDVTRRSVEETAAQILNLLADRRRGEH</sequence>
<reference evidence="6 7" key="1">
    <citation type="submission" date="2020-03" db="EMBL/GenBank/DDBJ databases">
        <title>Genomic Encyclopedia of Type Strains, Phase IV (KMG-IV): sequencing the most valuable type-strain genomes for metagenomic binning, comparative biology and taxonomic classification.</title>
        <authorList>
            <person name="Goeker M."/>
        </authorList>
    </citation>
    <scope>NUCLEOTIDE SEQUENCE [LARGE SCALE GENOMIC DNA]</scope>
    <source>
        <strain evidence="6 7">DSM 19867</strain>
    </source>
</reference>
<evidence type="ECO:0000256" key="3">
    <source>
        <dbReference type="ARBA" id="ARBA00022741"/>
    </source>
</evidence>
<dbReference type="EC" id="2.7.4.27" evidence="5"/>
<dbReference type="GO" id="GO:0005524">
    <property type="term" value="F:ATP binding"/>
    <property type="evidence" value="ECO:0007669"/>
    <property type="project" value="InterPro"/>
</dbReference>
<dbReference type="InterPro" id="IPR026565">
    <property type="entry name" value="PPDK_reg"/>
</dbReference>
<gene>
    <name evidence="6" type="ORF">FHS83_001497</name>
</gene>
<keyword evidence="1 5" id="KW-0723">Serine/threonine-protein kinase</keyword>
<dbReference type="EMBL" id="JAASRM010000001">
    <property type="protein sequence ID" value="NIK88179.1"/>
    <property type="molecule type" value="Genomic_DNA"/>
</dbReference>
<dbReference type="AlphaFoldDB" id="A0A846MY65"/>
<keyword evidence="2 5" id="KW-0808">Transferase</keyword>
<dbReference type="PANTHER" id="PTHR31756">
    <property type="entry name" value="PYRUVATE, PHOSPHATE DIKINASE REGULATORY PROTEIN 1, CHLOROPLASTIC"/>
    <property type="match status" value="1"/>
</dbReference>
<dbReference type="Proteomes" id="UP000570514">
    <property type="component" value="Unassembled WGS sequence"/>
</dbReference>
<keyword evidence="7" id="KW-1185">Reference proteome</keyword>
<comment type="catalytic activity">
    <reaction evidence="5">
        <text>N(tele)-phospho-L-histidyl/L-threonyl-[pyruvate, phosphate dikinase] + ADP = N(tele)-phospho-L-histidyl/O-phospho-L-threonyl-[pyruvate, phosphate dikinase] + AMP + H(+)</text>
        <dbReference type="Rhea" id="RHEA:43692"/>
        <dbReference type="Rhea" id="RHEA-COMP:10650"/>
        <dbReference type="Rhea" id="RHEA-COMP:10651"/>
        <dbReference type="ChEBI" id="CHEBI:15378"/>
        <dbReference type="ChEBI" id="CHEBI:30013"/>
        <dbReference type="ChEBI" id="CHEBI:61977"/>
        <dbReference type="ChEBI" id="CHEBI:83586"/>
        <dbReference type="ChEBI" id="CHEBI:456215"/>
        <dbReference type="ChEBI" id="CHEBI:456216"/>
        <dbReference type="EC" id="2.7.11.32"/>
    </reaction>
</comment>
<dbReference type="GO" id="GO:0043531">
    <property type="term" value="F:ADP binding"/>
    <property type="evidence" value="ECO:0007669"/>
    <property type="project" value="UniProtKB-UniRule"/>
</dbReference>
<dbReference type="PANTHER" id="PTHR31756:SF3">
    <property type="entry name" value="PYRUVATE, PHOSPHATE DIKINASE REGULATORY PROTEIN 1, CHLOROPLASTIC"/>
    <property type="match status" value="1"/>
</dbReference>
<comment type="similarity">
    <text evidence="5">Belongs to the pyruvate, phosphate/water dikinase regulatory protein family. PDRP subfamily.</text>
</comment>
<feature type="binding site" evidence="5">
    <location>
        <begin position="149"/>
        <end position="156"/>
    </location>
    <ligand>
        <name>ADP</name>
        <dbReference type="ChEBI" id="CHEBI:456216"/>
    </ligand>
</feature>
<dbReference type="Pfam" id="PF03618">
    <property type="entry name" value="Kinase-PPPase"/>
    <property type="match status" value="1"/>
</dbReference>
<keyword evidence="3 5" id="KW-0547">Nucleotide-binding</keyword>
<evidence type="ECO:0000313" key="6">
    <source>
        <dbReference type="EMBL" id="NIK88179.1"/>
    </source>
</evidence>
<evidence type="ECO:0000256" key="5">
    <source>
        <dbReference type="HAMAP-Rule" id="MF_00921"/>
    </source>
</evidence>
<dbReference type="InterPro" id="IPR005177">
    <property type="entry name" value="Kinase-pyrophosphorylase"/>
</dbReference>
<dbReference type="RefSeq" id="WP_167082372.1">
    <property type="nucleotide sequence ID" value="NZ_BAAADC010000001.1"/>
</dbReference>
<dbReference type="GO" id="GO:0016776">
    <property type="term" value="F:phosphotransferase activity, phosphate group as acceptor"/>
    <property type="evidence" value="ECO:0007669"/>
    <property type="project" value="UniProtKB-UniRule"/>
</dbReference>
<name>A0A846MY65_9PROT</name>
<dbReference type="NCBIfam" id="NF003742">
    <property type="entry name" value="PRK05339.1"/>
    <property type="match status" value="1"/>
</dbReference>
<dbReference type="GO" id="GO:0004674">
    <property type="term" value="F:protein serine/threonine kinase activity"/>
    <property type="evidence" value="ECO:0007669"/>
    <property type="project" value="UniProtKB-UniRule"/>
</dbReference>
<evidence type="ECO:0000256" key="2">
    <source>
        <dbReference type="ARBA" id="ARBA00022679"/>
    </source>
</evidence>
<proteinExistence type="inferred from homology"/>
<keyword evidence="4 5" id="KW-0418">Kinase</keyword>